<dbReference type="Gene3D" id="1.20.1250.20">
    <property type="entry name" value="MFS general substrate transporter like domains"/>
    <property type="match status" value="1"/>
</dbReference>
<dbReference type="GeneID" id="55999187"/>
<protein>
    <submittedName>
        <fullName evidence="9">Uncharacterized protein</fullName>
    </submittedName>
</protein>
<evidence type="ECO:0000256" key="4">
    <source>
        <dbReference type="ARBA" id="ARBA00022692"/>
    </source>
</evidence>
<evidence type="ECO:0000256" key="8">
    <source>
        <dbReference type="SAM" id="Phobius"/>
    </source>
</evidence>
<keyword evidence="6 8" id="KW-0472">Membrane</keyword>
<keyword evidence="3" id="KW-0813">Transport</keyword>
<feature type="region of interest" description="Disordered" evidence="7">
    <location>
        <begin position="1"/>
        <end position="64"/>
    </location>
</feature>
<dbReference type="PANTHER" id="PTHR20772:SF2">
    <property type="entry name" value="PROTEIN FMP42"/>
    <property type="match status" value="1"/>
</dbReference>
<dbReference type="SUPFAM" id="SSF103473">
    <property type="entry name" value="MFS general substrate transporter"/>
    <property type="match status" value="1"/>
</dbReference>
<sequence>MSLSRVSYLESWEHQPPPFIRQHRDSNDFGSGDDNDNDNDDNDNDNDSAYDSRAHAHDDTSEAALLSSSFPSTFPRRAIRHKLNFNPYAGRGWAHSSAAADEETRSLLRSDIGSVTNLSELASVRGADDPQVVAAAAAEVAFKDPNWNLAETTPAFEVGPRKRVAQVVVAVLYCLLAAGTVFGFAAIKPVFIREGVYRDQCTPDELQRGFGLCYGQETRLNLMFTIAAVATNICALPVGTVLDTYGPRVCGIMGSFLLAVGAVLLVVGPQVSFDVYIPGYLFLALGGPFVFISSFQLSNAFPTRSGLILSLLTGAFDASSALFLIFRLVNEKTDGGFTVQKFFTAYLVVPVFILLAQILVMPGTSYKTTGELVLQAAENIVAEVNDPVDESVVEPGEAEQRRTRRTRRKSIVSNIKGLLDDGTNEGMVHTGIFDGSRPTNNGGGSVSSPKIDHHPPPPPPPPPASNDNRHKVGGVWGAMHGASAFQQIRSGWFILITIFTVLQMLRINYFVATIRSQYDYLLGSTVLARELNEAFDLALPIGGLIAIPFIGTALDRAGTTVVLFVLVIVSTAIGILGCIPGSVGAGYANIVLFVLYRPFYYTAVSDYVAKVFGFQTFGKVYGLIIALAGVCNFAQTGLDALTFKVFERNPTPVNVILTVAVAVVGFFLVTFVSTQASVLGQARAELAAEQQPLMGRVESERQNGYGGV</sequence>
<organism evidence="9 10">
    <name type="scientific">Talaromyces rugulosus</name>
    <name type="common">Penicillium rugulosum</name>
    <dbReference type="NCBI Taxonomy" id="121627"/>
    <lineage>
        <taxon>Eukaryota</taxon>
        <taxon>Fungi</taxon>
        <taxon>Dikarya</taxon>
        <taxon>Ascomycota</taxon>
        <taxon>Pezizomycotina</taxon>
        <taxon>Eurotiomycetes</taxon>
        <taxon>Eurotiomycetidae</taxon>
        <taxon>Eurotiales</taxon>
        <taxon>Trichocomaceae</taxon>
        <taxon>Talaromyces</taxon>
        <taxon>Talaromyces sect. Islandici</taxon>
    </lineage>
</organism>
<dbReference type="InterPro" id="IPR036259">
    <property type="entry name" value="MFS_trans_sf"/>
</dbReference>
<name>A0A7H8RG60_TALRU</name>
<evidence type="ECO:0000256" key="7">
    <source>
        <dbReference type="SAM" id="MobiDB-lite"/>
    </source>
</evidence>
<dbReference type="InterPro" id="IPR052599">
    <property type="entry name" value="SLC43A_AATransporter"/>
</dbReference>
<comment type="similarity">
    <text evidence="2">Belongs to the SLC43A transporter (TC 2.A.1.44) family.</text>
</comment>
<dbReference type="GO" id="GO:0000329">
    <property type="term" value="C:fungal-type vacuole membrane"/>
    <property type="evidence" value="ECO:0007669"/>
    <property type="project" value="TreeGrafter"/>
</dbReference>
<feature type="transmembrane region" description="Helical" evidence="8">
    <location>
        <begin position="222"/>
        <end position="242"/>
    </location>
</feature>
<feature type="compositionally biased region" description="Basic and acidic residues" evidence="7">
    <location>
        <begin position="50"/>
        <end position="60"/>
    </location>
</feature>
<keyword evidence="5 8" id="KW-1133">Transmembrane helix</keyword>
<feature type="transmembrane region" description="Helical" evidence="8">
    <location>
        <begin position="616"/>
        <end position="635"/>
    </location>
</feature>
<dbReference type="Proteomes" id="UP000509510">
    <property type="component" value="Chromosome VI"/>
</dbReference>
<feature type="transmembrane region" description="Helical" evidence="8">
    <location>
        <begin position="275"/>
        <end position="295"/>
    </location>
</feature>
<feature type="transmembrane region" description="Helical" evidence="8">
    <location>
        <begin position="307"/>
        <end position="330"/>
    </location>
</feature>
<feature type="transmembrane region" description="Helical" evidence="8">
    <location>
        <begin position="492"/>
        <end position="514"/>
    </location>
</feature>
<feature type="compositionally biased region" description="Acidic residues" evidence="7">
    <location>
        <begin position="31"/>
        <end position="48"/>
    </location>
</feature>
<evidence type="ECO:0000256" key="2">
    <source>
        <dbReference type="ARBA" id="ARBA00006595"/>
    </source>
</evidence>
<comment type="subcellular location">
    <subcellularLocation>
        <location evidence="1">Membrane</location>
        <topology evidence="1">Multi-pass membrane protein</topology>
    </subcellularLocation>
</comment>
<feature type="transmembrane region" description="Helical" evidence="8">
    <location>
        <begin position="561"/>
        <end position="579"/>
    </location>
</feature>
<feature type="transmembrane region" description="Helical" evidence="8">
    <location>
        <begin position="249"/>
        <end position="269"/>
    </location>
</feature>
<dbReference type="PANTHER" id="PTHR20772">
    <property type="entry name" value="PROTEIN FMP42"/>
    <property type="match status" value="1"/>
</dbReference>
<feature type="transmembrane region" description="Helical" evidence="8">
    <location>
        <begin position="534"/>
        <end position="554"/>
    </location>
</feature>
<dbReference type="AlphaFoldDB" id="A0A7H8RG60"/>
<dbReference type="KEGG" id="trg:TRUGW13939_11710"/>
<evidence type="ECO:0000313" key="10">
    <source>
        <dbReference type="Proteomes" id="UP000509510"/>
    </source>
</evidence>
<feature type="transmembrane region" description="Helical" evidence="8">
    <location>
        <begin position="167"/>
        <end position="187"/>
    </location>
</feature>
<evidence type="ECO:0000256" key="6">
    <source>
        <dbReference type="ARBA" id="ARBA00023136"/>
    </source>
</evidence>
<evidence type="ECO:0000256" key="3">
    <source>
        <dbReference type="ARBA" id="ARBA00022448"/>
    </source>
</evidence>
<dbReference type="EMBL" id="CP055903">
    <property type="protein sequence ID" value="QKX64535.1"/>
    <property type="molecule type" value="Genomic_DNA"/>
</dbReference>
<gene>
    <name evidence="9" type="ORF">TRUGW13939_11710</name>
</gene>
<keyword evidence="10" id="KW-1185">Reference proteome</keyword>
<feature type="transmembrane region" description="Helical" evidence="8">
    <location>
        <begin position="342"/>
        <end position="360"/>
    </location>
</feature>
<dbReference type="OrthoDB" id="330047at2759"/>
<keyword evidence="4 8" id="KW-0812">Transmembrane</keyword>
<reference evidence="10" key="1">
    <citation type="submission" date="2020-06" db="EMBL/GenBank/DDBJ databases">
        <title>A chromosome-scale genome assembly of Talaromyces rugulosus W13939.</title>
        <authorList>
            <person name="Wang B."/>
            <person name="Guo L."/>
            <person name="Ye K."/>
            <person name="Wang L."/>
        </authorList>
    </citation>
    <scope>NUCLEOTIDE SEQUENCE [LARGE SCALE GENOMIC DNA]</scope>
    <source>
        <strain evidence="10">W13939</strain>
    </source>
</reference>
<dbReference type="RefSeq" id="XP_035350708.1">
    <property type="nucleotide sequence ID" value="XM_035494815.1"/>
</dbReference>
<proteinExistence type="inferred from homology"/>
<accession>A0A7H8RG60</accession>
<evidence type="ECO:0000256" key="1">
    <source>
        <dbReference type="ARBA" id="ARBA00004141"/>
    </source>
</evidence>
<evidence type="ECO:0000256" key="5">
    <source>
        <dbReference type="ARBA" id="ARBA00022989"/>
    </source>
</evidence>
<feature type="region of interest" description="Disordered" evidence="7">
    <location>
        <begin position="429"/>
        <end position="472"/>
    </location>
</feature>
<evidence type="ECO:0000313" key="9">
    <source>
        <dbReference type="EMBL" id="QKX64535.1"/>
    </source>
</evidence>
<feature type="transmembrane region" description="Helical" evidence="8">
    <location>
        <begin position="655"/>
        <end position="673"/>
    </location>
</feature>